<dbReference type="Proteomes" id="UP000196239">
    <property type="component" value="Chromosome 1"/>
</dbReference>
<sequence length="199" mass="22630">MLENVEYVKADSFQSVSEPPLLNESKKTISDANVIAESNVEKVNVIMTPNVEDTYWLSDCLKDAQNVIVEYHDEKPDDRNFGDCTKFFSSKTFGVKMQNNGNASGDINLIKDLLSQPSYKIYVHDIFKDDTRDNRRMVTIVLIHQLLHALHPSRIHDSANVQKGINRLEHEIANRASYHDALLNLESLRQSGKITLCNV</sequence>
<dbReference type="EMBL" id="LN890280">
    <property type="protein sequence ID" value="CUR52162.1"/>
    <property type="molecule type" value="Genomic_DNA"/>
</dbReference>
<dbReference type="AlphaFoldDB" id="A0A128A4C3"/>
<proteinExistence type="predicted"/>
<keyword evidence="2" id="KW-1185">Reference proteome</keyword>
<dbReference type="KEGG" id="ndv:NDEV_1397"/>
<reference evidence="2" key="1">
    <citation type="submission" date="2015-10" db="EMBL/GenBank/DDBJ databases">
        <authorList>
            <person name="Lehtovirta-Morley L.E."/>
            <person name="Vieille C."/>
        </authorList>
    </citation>
    <scope>NUCLEOTIDE SEQUENCE [LARGE SCALE GENOMIC DNA]</scope>
</reference>
<evidence type="ECO:0000313" key="1">
    <source>
        <dbReference type="EMBL" id="CUR52162.1"/>
    </source>
</evidence>
<name>A0A128A4C3_9ARCH</name>
<accession>A0A128A4C3</accession>
<gene>
    <name evidence="1" type="ORF">NDEV_1397</name>
</gene>
<evidence type="ECO:0000313" key="2">
    <source>
        <dbReference type="Proteomes" id="UP000196239"/>
    </source>
</evidence>
<protein>
    <submittedName>
        <fullName evidence="1">Uncharacterized protein</fullName>
    </submittedName>
</protein>
<organism evidence="1 2">
    <name type="scientific">Nitrosotalea devaniterrae</name>
    <dbReference type="NCBI Taxonomy" id="1078905"/>
    <lineage>
        <taxon>Archaea</taxon>
        <taxon>Nitrososphaerota</taxon>
        <taxon>Nitrososphaeria</taxon>
        <taxon>Nitrosotaleales</taxon>
        <taxon>Nitrosotaleaceae</taxon>
        <taxon>Nitrosotalea</taxon>
    </lineage>
</organism>